<sequence>MRMSAPPLPLAGTALTIPLRGGPPPPLLSACIERYRPAEYSGGEERLEQSKSSRPAVQSASNSAAMSPNLALPYSGYYAGFSGAVPHSFGAPTVLSLWTGLQCLALVPGGGGVPGSVCHLGSGLTLTSSDGNAIADSFTCNKLLNKTDLEGEPTVRFSLPDLDRGYALVIVDPDKPGLRYGEFQLLQIKSNIPEKELYTGKVESAEIVTAWMPPAVPAAPEGSVGPNVHRVQLLLFEQTAAKVNLTAPADQNIFHLNNWLHMKENAGQLCGPVAGLQVLVQP</sequence>
<dbReference type="InterPro" id="IPR036610">
    <property type="entry name" value="PEBP-like_sf"/>
</dbReference>
<dbReference type="RefSeq" id="XP_026282398.2">
    <property type="nucleotide sequence ID" value="XM_026426613.2"/>
</dbReference>
<dbReference type="Proteomes" id="UP000504606">
    <property type="component" value="Unplaced"/>
</dbReference>
<organism evidence="2 3">
    <name type="scientific">Frankliniella occidentalis</name>
    <name type="common">Western flower thrips</name>
    <name type="synonym">Euthrips occidentalis</name>
    <dbReference type="NCBI Taxonomy" id="133901"/>
    <lineage>
        <taxon>Eukaryota</taxon>
        <taxon>Metazoa</taxon>
        <taxon>Ecdysozoa</taxon>
        <taxon>Arthropoda</taxon>
        <taxon>Hexapoda</taxon>
        <taxon>Insecta</taxon>
        <taxon>Pterygota</taxon>
        <taxon>Neoptera</taxon>
        <taxon>Paraneoptera</taxon>
        <taxon>Thysanoptera</taxon>
        <taxon>Terebrantia</taxon>
        <taxon>Thripoidea</taxon>
        <taxon>Thripidae</taxon>
        <taxon>Frankliniella</taxon>
    </lineage>
</organism>
<accession>A0A6J1SNN5</accession>
<dbReference type="SUPFAM" id="SSF49777">
    <property type="entry name" value="PEBP-like"/>
    <property type="match status" value="1"/>
</dbReference>
<evidence type="ECO:0000256" key="1">
    <source>
        <dbReference type="SAM" id="MobiDB-lite"/>
    </source>
</evidence>
<evidence type="ECO:0000313" key="2">
    <source>
        <dbReference type="Proteomes" id="UP000504606"/>
    </source>
</evidence>
<keyword evidence="2" id="KW-1185">Reference proteome</keyword>
<proteinExistence type="predicted"/>
<dbReference type="Gene3D" id="3.90.280.10">
    <property type="entry name" value="PEBP-like"/>
    <property type="match status" value="1"/>
</dbReference>
<dbReference type="PROSITE" id="PS51257">
    <property type="entry name" value="PROKAR_LIPOPROTEIN"/>
    <property type="match status" value="1"/>
</dbReference>
<dbReference type="AlphaFoldDB" id="A0A6J1SNN5"/>
<dbReference type="OrthoDB" id="8188254at2759"/>
<dbReference type="KEGG" id="foc:113209203"/>
<dbReference type="GeneID" id="113209203"/>
<feature type="compositionally biased region" description="Basic and acidic residues" evidence="1">
    <location>
        <begin position="42"/>
        <end position="51"/>
    </location>
</feature>
<gene>
    <name evidence="3" type="primary">LOC113209203</name>
</gene>
<protein>
    <submittedName>
        <fullName evidence="3">Uncharacterized protein LOC113209203</fullName>
    </submittedName>
</protein>
<evidence type="ECO:0000313" key="3">
    <source>
        <dbReference type="RefSeq" id="XP_026282398.2"/>
    </source>
</evidence>
<feature type="region of interest" description="Disordered" evidence="1">
    <location>
        <begin position="42"/>
        <end position="62"/>
    </location>
</feature>
<name>A0A6J1SNN5_FRAOC</name>
<feature type="compositionally biased region" description="Polar residues" evidence="1">
    <location>
        <begin position="52"/>
        <end position="62"/>
    </location>
</feature>
<reference evidence="3" key="1">
    <citation type="submission" date="2025-08" db="UniProtKB">
        <authorList>
            <consortium name="RefSeq"/>
        </authorList>
    </citation>
    <scope>IDENTIFICATION</scope>
    <source>
        <tissue evidence="3">Whole organism</tissue>
    </source>
</reference>